<comment type="caution">
    <text evidence="1">The sequence shown here is derived from an EMBL/GenBank/DDBJ whole genome shotgun (WGS) entry which is preliminary data.</text>
</comment>
<accession>A0A4S2JXQ4</accession>
<evidence type="ECO:0000313" key="1">
    <source>
        <dbReference type="EMBL" id="TGZ39487.1"/>
    </source>
</evidence>
<proteinExistence type="predicted"/>
<keyword evidence="2" id="KW-1185">Reference proteome</keyword>
<name>A0A4S2JXQ4_9HYME</name>
<organism evidence="1 2">
    <name type="scientific">Temnothorax longispinosus</name>
    <dbReference type="NCBI Taxonomy" id="300112"/>
    <lineage>
        <taxon>Eukaryota</taxon>
        <taxon>Metazoa</taxon>
        <taxon>Ecdysozoa</taxon>
        <taxon>Arthropoda</taxon>
        <taxon>Hexapoda</taxon>
        <taxon>Insecta</taxon>
        <taxon>Pterygota</taxon>
        <taxon>Neoptera</taxon>
        <taxon>Endopterygota</taxon>
        <taxon>Hymenoptera</taxon>
        <taxon>Apocrita</taxon>
        <taxon>Aculeata</taxon>
        <taxon>Formicoidea</taxon>
        <taxon>Formicidae</taxon>
        <taxon>Myrmicinae</taxon>
        <taxon>Temnothorax</taxon>
    </lineage>
</organism>
<gene>
    <name evidence="1" type="ORF">DBV15_11797</name>
</gene>
<dbReference type="Proteomes" id="UP000310200">
    <property type="component" value="Unassembled WGS sequence"/>
</dbReference>
<dbReference type="AlphaFoldDB" id="A0A4S2JXQ4"/>
<dbReference type="EMBL" id="QBLH01003312">
    <property type="protein sequence ID" value="TGZ39487.1"/>
    <property type="molecule type" value="Genomic_DNA"/>
</dbReference>
<evidence type="ECO:0000313" key="2">
    <source>
        <dbReference type="Proteomes" id="UP000310200"/>
    </source>
</evidence>
<sequence>MPRYRFACRRLVLGWRRMMDLPGLFYDYVPDDLSLLPRHYDGAGSYFARQFSRCLVDTCPRPRARRVVPEVVTGQGNVSGVVSTATQHESARRRLGFASGVVVACPDLLAAHLEVAAAGHGALVLAVVVEVAVVVVGLHQFDWKNGQLKTANTRAVLKDAPSETIARGIVTNAITIRCHFAAILGGAMKSEIKYSTYFTWRRQVIMVKRGRMNPLTMLIGDDCASSSYMGDLDYAPVTSVAHRSHISPENGMTPSAGIIIDHRVVTIDIIYTLVKPDYVVAALSQLGRIAGPDRTRCPISGLQTLLWSITN</sequence>
<reference evidence="1 2" key="1">
    <citation type="journal article" date="2019" name="Philos. Trans. R. Soc. Lond., B, Biol. Sci.">
        <title>Ant behaviour and brain gene expression of defending hosts depend on the ecological success of the intruding social parasite.</title>
        <authorList>
            <person name="Kaur R."/>
            <person name="Stoldt M."/>
            <person name="Jongepier E."/>
            <person name="Feldmeyer B."/>
            <person name="Menzel F."/>
            <person name="Bornberg-Bauer E."/>
            <person name="Foitzik S."/>
        </authorList>
    </citation>
    <scope>NUCLEOTIDE SEQUENCE [LARGE SCALE GENOMIC DNA]</scope>
    <source>
        <tissue evidence="1">Whole body</tissue>
    </source>
</reference>
<protein>
    <submittedName>
        <fullName evidence="1">Uncharacterized protein</fullName>
    </submittedName>
</protein>